<evidence type="ECO:0000256" key="5">
    <source>
        <dbReference type="SAM" id="Phobius"/>
    </source>
</evidence>
<dbReference type="RefSeq" id="WP_007690884.1">
    <property type="nucleotide sequence ID" value="NZ_AJRK01000374.1"/>
</dbReference>
<organism evidence="6 7">
    <name type="scientific">Halococcus hamelinensis 100A6</name>
    <dbReference type="NCBI Taxonomy" id="1132509"/>
    <lineage>
        <taxon>Archaea</taxon>
        <taxon>Methanobacteriati</taxon>
        <taxon>Methanobacteriota</taxon>
        <taxon>Stenosarchaea group</taxon>
        <taxon>Halobacteria</taxon>
        <taxon>Halobacteriales</taxon>
        <taxon>Halococcaceae</taxon>
        <taxon>Halococcus</taxon>
    </lineage>
</organism>
<comment type="caution">
    <text evidence="6">The sequence shown here is derived from an EMBL/GenBank/DDBJ whole genome shotgun (WGS) entry which is preliminary data.</text>
</comment>
<dbReference type="eggNOG" id="arCOG03070">
    <property type="taxonomic scope" value="Archaea"/>
</dbReference>
<comment type="subcellular location">
    <subcellularLocation>
        <location evidence="1">Membrane</location>
        <topology evidence="1">Multi-pass membrane protein</topology>
    </subcellularLocation>
</comment>
<evidence type="ECO:0000313" key="7">
    <source>
        <dbReference type="Proteomes" id="UP000011566"/>
    </source>
</evidence>
<proteinExistence type="predicted"/>
<evidence type="ECO:0000256" key="2">
    <source>
        <dbReference type="ARBA" id="ARBA00022692"/>
    </source>
</evidence>
<dbReference type="GO" id="GO:0016020">
    <property type="term" value="C:membrane"/>
    <property type="evidence" value="ECO:0007669"/>
    <property type="project" value="UniProtKB-SubCell"/>
</dbReference>
<dbReference type="OrthoDB" id="340328at2157"/>
<dbReference type="Pfam" id="PF07681">
    <property type="entry name" value="DoxX"/>
    <property type="match status" value="1"/>
</dbReference>
<feature type="transmembrane region" description="Helical" evidence="5">
    <location>
        <begin position="45"/>
        <end position="78"/>
    </location>
</feature>
<dbReference type="InterPro" id="IPR032808">
    <property type="entry name" value="DoxX"/>
</dbReference>
<keyword evidence="7" id="KW-1185">Reference proteome</keyword>
<keyword evidence="3 5" id="KW-1133">Transmembrane helix</keyword>
<gene>
    <name evidence="6" type="ORF">C447_03331</name>
</gene>
<keyword evidence="4 5" id="KW-0472">Membrane</keyword>
<dbReference type="EMBL" id="AOMB01000009">
    <property type="protein sequence ID" value="EMA40794.1"/>
    <property type="molecule type" value="Genomic_DNA"/>
</dbReference>
<evidence type="ECO:0000256" key="1">
    <source>
        <dbReference type="ARBA" id="ARBA00004141"/>
    </source>
</evidence>
<keyword evidence="2 5" id="KW-0812">Transmembrane</keyword>
<feature type="transmembrane region" description="Helical" evidence="5">
    <location>
        <begin position="7"/>
        <end position="25"/>
    </location>
</feature>
<protein>
    <recommendedName>
        <fullName evidence="8">DoxX family protein</fullName>
    </recommendedName>
</protein>
<accession>M0M850</accession>
<dbReference type="AlphaFoldDB" id="M0M850"/>
<evidence type="ECO:0000256" key="4">
    <source>
        <dbReference type="ARBA" id="ARBA00023136"/>
    </source>
</evidence>
<name>M0M850_9EURY</name>
<dbReference type="Proteomes" id="UP000011566">
    <property type="component" value="Unassembled WGS sequence"/>
</dbReference>
<dbReference type="PATRIC" id="fig|1132509.6.peg.784"/>
<reference evidence="6 7" key="1">
    <citation type="journal article" date="2014" name="PLoS Genet.">
        <title>Phylogenetically driven sequencing of extremely halophilic archaea reveals strategies for static and dynamic osmo-response.</title>
        <authorList>
            <person name="Becker E.A."/>
            <person name="Seitzer P.M."/>
            <person name="Tritt A."/>
            <person name="Larsen D."/>
            <person name="Krusor M."/>
            <person name="Yao A.I."/>
            <person name="Wu D."/>
            <person name="Madern D."/>
            <person name="Eisen J.A."/>
            <person name="Darling A.E."/>
            <person name="Facciotti M.T."/>
        </authorList>
    </citation>
    <scope>NUCLEOTIDE SEQUENCE [LARGE SCALE GENOMIC DNA]</scope>
    <source>
        <strain evidence="6 7">100A6</strain>
    </source>
</reference>
<sequence>MNVFSRLGRVVFGGLLAFMGINHFQDMEGTIAYAESEGVPMADKLVPFACGMLAVGGVCVALGLFPVLAAGAVIAFLAGVTPQMHDFWNYEEGEGQRQGERINFLKNAALLGAALTLLGNALGDD</sequence>
<evidence type="ECO:0000256" key="3">
    <source>
        <dbReference type="ARBA" id="ARBA00022989"/>
    </source>
</evidence>
<evidence type="ECO:0008006" key="8">
    <source>
        <dbReference type="Google" id="ProtNLM"/>
    </source>
</evidence>
<evidence type="ECO:0000313" key="6">
    <source>
        <dbReference type="EMBL" id="EMA40794.1"/>
    </source>
</evidence>